<dbReference type="RefSeq" id="WP_049708638.1">
    <property type="nucleotide sequence ID" value="NZ_CP011507.1"/>
</dbReference>
<accession>A0A0H5ALG6</accession>
<dbReference type="EMBL" id="CP011507">
    <property type="protein sequence ID" value="AKS04892.1"/>
    <property type="molecule type" value="Genomic_DNA"/>
</dbReference>
<dbReference type="OrthoDB" id="7032306at2"/>
<evidence type="ECO:0008006" key="3">
    <source>
        <dbReference type="Google" id="ProtNLM"/>
    </source>
</evidence>
<dbReference type="GO" id="GO:0008237">
    <property type="term" value="F:metallopeptidase activity"/>
    <property type="evidence" value="ECO:0007669"/>
    <property type="project" value="InterPro"/>
</dbReference>
<name>A0A0H5ALG6_9PSED</name>
<dbReference type="Proteomes" id="UP000036608">
    <property type="component" value="Chromosome"/>
</dbReference>
<organism evidence="1 2">
    <name type="scientific">Pseudomonas trivialis</name>
    <dbReference type="NCBI Taxonomy" id="200450"/>
    <lineage>
        <taxon>Bacteria</taxon>
        <taxon>Pseudomonadati</taxon>
        <taxon>Pseudomonadota</taxon>
        <taxon>Gammaproteobacteria</taxon>
        <taxon>Pseudomonadales</taxon>
        <taxon>Pseudomonadaceae</taxon>
        <taxon>Pseudomonas</taxon>
    </lineage>
</organism>
<gene>
    <name evidence="1" type="ORF">AA957_01760</name>
</gene>
<dbReference type="SUPFAM" id="SSF55486">
    <property type="entry name" value="Metalloproteases ('zincins'), catalytic domain"/>
    <property type="match status" value="1"/>
</dbReference>
<evidence type="ECO:0000313" key="2">
    <source>
        <dbReference type="Proteomes" id="UP000036608"/>
    </source>
</evidence>
<sequence length="1714" mass="192411">MASVTPAYFFDEFLRPITRKHPSDRERALGLTLKDLEWLMTIYTASDAARQSREPPMAVEKLVIERPGQSAIPLAGVFMMSPSPDDKKALLYSPYGGIEVFDNRATAITEVIKRLTNKVLRVDFVSFLSINQRQEFSFDSTFTLTAAPVTGIVFVDQEQTIEASQKHNVQRMLEELRKIPTLPSMLDTLLGIMARPYFPKLDQQQTLVNTFLVPVQDSGHAITRWVGSATLNETLLQYYLNQGWPANQTRAFTHPKHDTSAMTAIALKQDLEHWEHVVVQAAAVFSMLLSSLLQTWWNEDIGGNQSRMDLFAQVMSDTFRADLLLKRQNDILTSEEAHRLRAVFLPDKASRSAWHAPLRIEKVSIHAPYQHYVELAATLLISDAHAYLYTQTRGLQVLKDLDDLKDVLLSMLKAAGHEDELLNFLSLDERSLYLGMDAVHVSGLPVAESVFGGMVKDIASKQLSNMDHALALFRRSDGAADLAALLDCALDLRHMLDHRLLALEAEGRWSLHPATSGNGRPSTVQAERAKQQLVTLRAAEGALKAQRQRHPTLRSLAIHALKAELALHLLDLDPTDVFANTYATEAQQEEDRAPESSRNMVDQLVERLAKVAAPVDDSPRTGLYSARRSGTATRWNNLDSRVFNTIIDRAMRPFVQHDIRTLPRLYLEGHRNEMNASLMQGLRSEAELRLLNKTLSPNHQAILDTVLRPDSMTRDKRHGLEGFLPDAYSLTLTLGDDKTAHPLASCFALTQRGGIDPELSGNVVLWTPQQGLEPFASLHALRQSLERRLTQPDRRLPLLQNLPMSLRAPHQVYRLGPLQRIDEHFLNNRQQSYLDYHLDAIDYWLATPLGPTQLQDRLDEQMQQLAPSNLQRASAIAQAMVQQQALPVWLGMASAEDQLLHAELLEQYRLSAPDNQDYLHSVPTLREHVASALTGLLKARFPNATLDPENIQIPARVLLDGQAQSLTDFALRHLPEPNADNLTPTARDTTTLPPALDGTAVVQLVRQLDIAKTYREWLTTHLTADTDDARKRRVLFCRQLPWQVLRHAHEEKLEERLSTSAWGFIQQIFDMPDAEARDKVSGATAMIRPLELIATSGAKPVTVPCVYVIGPQAPATGPLVLYAPYAPLRVLTEYTNEESLRTQINRPGPLQDWIVRQLGDPDQAIYRNLFQQPAAPDTQEVSLVSHPIRRNILSRLFDDNTVQLIKMLGCQFERASKDQWDGVTSLLRKGIPMAAQFIAGKLQFPLVVWRSFKLFQASAEALQQQHFGDGLLRFIQGLATLASLREELDELLEPLLSSPATDLPDIVPAPVTTIATLDVTNPVRTRMQCFEDVRVSLAQLEQDSSQHVYVTPSGNHYVPVAGRVYPVESVGERWRVRLAQALGPFVERTAQGGWVLDLSGREPRFGPALSRIKGRVVTYRVERDSMNIEAVGMPAIRALHPGKAYCIDRALNVAIYYAVICERNLAQFALERDPDSRVGRFLTEMFGMRNFSAAHVTKIQKRVAEITKGLTQQSLIRPDSARFVTGSALWWPTNTYAFVIPADPEQKIYLLDYFFNTHMDAYRGHLNAPFDLDDHARAATLIHEISHLVSKTEDIAYLDSMRPFIDLIHRGTADGLRQHTALSNLQSAALSVLTPATMLFKTWDDLSQKWKDLGRLGTTKPRDKVLNLTGAKTLDDARQTFMSDAERRLDIILANADSVTYLITHLGRNLVPGA</sequence>
<dbReference type="PATRIC" id="fig|200450.3.peg.376"/>
<reference evidence="1 2" key="1">
    <citation type="journal article" date="2015" name="Genome Announc.">
        <title>Complete Genome Sequence of the Rhizobacterium Pseudomonas trivialis Strain IHBB745 with Multiple Plant Growth-Promoting Activities and Tolerance to Desiccation and Alkalinity.</title>
        <authorList>
            <person name="Gulati A."/>
            <person name="Swarnkar M.K."/>
            <person name="Vyas P."/>
            <person name="Rahi P."/>
            <person name="Thakur R."/>
            <person name="Thakur N."/>
            <person name="Singh A.K."/>
        </authorList>
    </citation>
    <scope>NUCLEOTIDE SEQUENCE [LARGE SCALE GENOMIC DNA]</scope>
    <source>
        <strain evidence="2">745</strain>
    </source>
</reference>
<dbReference type="InterPro" id="IPR024079">
    <property type="entry name" value="MetalloPept_cat_dom_sf"/>
</dbReference>
<proteinExistence type="predicted"/>
<evidence type="ECO:0000313" key="1">
    <source>
        <dbReference type="EMBL" id="AKS04892.1"/>
    </source>
</evidence>
<dbReference type="Gene3D" id="3.40.390.10">
    <property type="entry name" value="Collagenase (Catalytic Domain)"/>
    <property type="match status" value="1"/>
</dbReference>
<dbReference type="KEGG" id="ptv:AA957_01760"/>
<protein>
    <recommendedName>
        <fullName evidence="3">Toxin</fullName>
    </recommendedName>
</protein>
<reference evidence="2" key="2">
    <citation type="submission" date="2015-05" db="EMBL/GenBank/DDBJ databases">
        <authorList>
            <person name="Swarnkar M.K."/>
            <person name="Vyas P."/>
            <person name="Rahi P."/>
            <person name="Thakur R."/>
            <person name="Thakur N."/>
            <person name="Singh A.K."/>
            <person name="Gulati A."/>
        </authorList>
    </citation>
    <scope>NUCLEOTIDE SEQUENCE [LARGE SCALE GENOMIC DNA]</scope>
    <source>
        <strain evidence="2">745</strain>
    </source>
</reference>